<dbReference type="SMART" id="SM01092">
    <property type="entry name" value="CO_deh_flav_C"/>
    <property type="match status" value="1"/>
</dbReference>
<dbReference type="InterPro" id="IPR016166">
    <property type="entry name" value="FAD-bd_PCMH"/>
</dbReference>
<sequence>MKPPPFTYLRARTLEEALDALAQQGAVALAGGQTLIPLLNFGDLAPATLVDINALPALGAIEETPEGLAVGALARHAQVESSPVVRRRCPPLAAAARLVAHPPVRARGTFGGSLAHGHPCAELTAVVAAAGGQIELRGAHGSRTVDHTAFAHGTFDRALAPGELITGVRLPAMDGAAWGVHEITRRTREYAMAGAVAALAVDRGVIARARVALFGVEAAPRRIGTVEELLVGAPLVDAASIAVADAARDAAVPRDDPDGDSPDYRRHLAGVAIGRAVAEAVDRGAHT</sequence>
<dbReference type="SUPFAM" id="SSF56176">
    <property type="entry name" value="FAD-binding/transporter-associated domain-like"/>
    <property type="match status" value="1"/>
</dbReference>
<dbReference type="Pfam" id="PF00941">
    <property type="entry name" value="FAD_binding_5"/>
    <property type="match status" value="1"/>
</dbReference>
<evidence type="ECO:0000256" key="1">
    <source>
        <dbReference type="ARBA" id="ARBA00022630"/>
    </source>
</evidence>
<keyword evidence="3 5" id="KW-0560">Oxidoreductase</keyword>
<dbReference type="PANTHER" id="PTHR42659:SF2">
    <property type="entry name" value="XANTHINE DEHYDROGENASE SUBUNIT C-RELATED"/>
    <property type="match status" value="1"/>
</dbReference>
<proteinExistence type="predicted"/>
<organism evidence="5 6">
    <name type="scientific">Capillimicrobium parvum</name>
    <dbReference type="NCBI Taxonomy" id="2884022"/>
    <lineage>
        <taxon>Bacteria</taxon>
        <taxon>Bacillati</taxon>
        <taxon>Actinomycetota</taxon>
        <taxon>Thermoleophilia</taxon>
        <taxon>Solirubrobacterales</taxon>
        <taxon>Capillimicrobiaceae</taxon>
        <taxon>Capillimicrobium</taxon>
    </lineage>
</organism>
<dbReference type="InterPro" id="IPR036683">
    <property type="entry name" value="CO_DH_flav_C_dom_sf"/>
</dbReference>
<dbReference type="Pfam" id="PF03450">
    <property type="entry name" value="CO_deh_flav_C"/>
    <property type="match status" value="1"/>
</dbReference>
<dbReference type="InterPro" id="IPR051312">
    <property type="entry name" value="Diverse_Substr_Oxidored"/>
</dbReference>
<dbReference type="Gene3D" id="3.30.43.10">
    <property type="entry name" value="Uridine Diphospho-n-acetylenolpyruvylglucosamine Reductase, domain 2"/>
    <property type="match status" value="1"/>
</dbReference>
<dbReference type="GO" id="GO:0034909">
    <property type="term" value="F:6-hydroxypseudooxynicotine dehydrogenase activity"/>
    <property type="evidence" value="ECO:0007669"/>
    <property type="project" value="UniProtKB-EC"/>
</dbReference>
<dbReference type="InterPro" id="IPR005107">
    <property type="entry name" value="CO_DH_flav_C"/>
</dbReference>
<dbReference type="Gene3D" id="3.30.465.10">
    <property type="match status" value="1"/>
</dbReference>
<keyword evidence="1" id="KW-0285">Flavoprotein</keyword>
<evidence type="ECO:0000259" key="4">
    <source>
        <dbReference type="PROSITE" id="PS51387"/>
    </source>
</evidence>
<protein>
    <submittedName>
        <fullName evidence="5">6-hydroxypseudooxynicotine dehydrogenase complex subunit alpha</fullName>
        <ecNumber evidence="5">1.5.99.14</ecNumber>
    </submittedName>
</protein>
<dbReference type="AlphaFoldDB" id="A0A9E7C330"/>
<dbReference type="PANTHER" id="PTHR42659">
    <property type="entry name" value="XANTHINE DEHYDROGENASE SUBUNIT C-RELATED"/>
    <property type="match status" value="1"/>
</dbReference>
<evidence type="ECO:0000313" key="6">
    <source>
        <dbReference type="Proteomes" id="UP001162834"/>
    </source>
</evidence>
<evidence type="ECO:0000256" key="2">
    <source>
        <dbReference type="ARBA" id="ARBA00022827"/>
    </source>
</evidence>
<keyword evidence="2" id="KW-0274">FAD</keyword>
<dbReference type="EMBL" id="CP087164">
    <property type="protein sequence ID" value="UGS38217.1"/>
    <property type="molecule type" value="Genomic_DNA"/>
</dbReference>
<dbReference type="PROSITE" id="PS51387">
    <property type="entry name" value="FAD_PCMH"/>
    <property type="match status" value="1"/>
</dbReference>
<evidence type="ECO:0000313" key="5">
    <source>
        <dbReference type="EMBL" id="UGS38217.1"/>
    </source>
</evidence>
<dbReference type="InterPro" id="IPR036318">
    <property type="entry name" value="FAD-bd_PCMH-like_sf"/>
</dbReference>
<dbReference type="KEGG" id="sbae:DSM104329_04641"/>
<dbReference type="EC" id="1.5.99.14" evidence="5"/>
<dbReference type="GO" id="GO:0071949">
    <property type="term" value="F:FAD binding"/>
    <property type="evidence" value="ECO:0007669"/>
    <property type="project" value="InterPro"/>
</dbReference>
<dbReference type="Gene3D" id="3.30.390.50">
    <property type="entry name" value="CO dehydrogenase flavoprotein, C-terminal domain"/>
    <property type="match status" value="1"/>
</dbReference>
<dbReference type="InterPro" id="IPR016167">
    <property type="entry name" value="FAD-bd_PCMH_sub1"/>
</dbReference>
<dbReference type="Proteomes" id="UP001162834">
    <property type="component" value="Chromosome"/>
</dbReference>
<feature type="domain" description="FAD-binding PCMH-type" evidence="4">
    <location>
        <begin position="1"/>
        <end position="175"/>
    </location>
</feature>
<dbReference type="InterPro" id="IPR002346">
    <property type="entry name" value="Mopterin_DH_FAD-bd"/>
</dbReference>
<gene>
    <name evidence="5" type="primary">kdhA_5</name>
    <name evidence="5" type="ORF">DSM104329_04641</name>
</gene>
<dbReference type="RefSeq" id="WP_259312247.1">
    <property type="nucleotide sequence ID" value="NZ_CP087164.1"/>
</dbReference>
<reference evidence="5" key="1">
    <citation type="journal article" date="2022" name="Int. J. Syst. Evol. Microbiol.">
        <title>Pseudomonas aegrilactucae sp. nov. and Pseudomonas morbosilactucae sp. nov., pathogens causing bacterial rot of lettuce in Japan.</title>
        <authorList>
            <person name="Sawada H."/>
            <person name="Fujikawa T."/>
            <person name="Satou M."/>
        </authorList>
    </citation>
    <scope>NUCLEOTIDE SEQUENCE</scope>
    <source>
        <strain evidence="5">0166_1</strain>
    </source>
</reference>
<dbReference type="SUPFAM" id="SSF55447">
    <property type="entry name" value="CO dehydrogenase flavoprotein C-terminal domain-like"/>
    <property type="match status" value="1"/>
</dbReference>
<keyword evidence="6" id="KW-1185">Reference proteome</keyword>
<evidence type="ECO:0000256" key="3">
    <source>
        <dbReference type="ARBA" id="ARBA00023002"/>
    </source>
</evidence>
<name>A0A9E7C330_9ACTN</name>
<accession>A0A9E7C330</accession>
<dbReference type="InterPro" id="IPR016169">
    <property type="entry name" value="FAD-bd_PCMH_sub2"/>
</dbReference>